<keyword evidence="1" id="KW-0472">Membrane</keyword>
<feature type="transmembrane region" description="Helical" evidence="1">
    <location>
        <begin position="198"/>
        <end position="216"/>
    </location>
</feature>
<evidence type="ECO:0000313" key="4">
    <source>
        <dbReference type="Proteomes" id="UP001207228"/>
    </source>
</evidence>
<dbReference type="EMBL" id="JAPFQO010000005">
    <property type="protein sequence ID" value="MCX2740021.1"/>
    <property type="molecule type" value="Genomic_DNA"/>
</dbReference>
<dbReference type="Pfam" id="PF01569">
    <property type="entry name" value="PAP2"/>
    <property type="match status" value="1"/>
</dbReference>
<sequence>MRQRLTQTFLRLLALLTAEVLVLGFAMALCLLLFLLMAHLVFNIRDSTLDNALFAFADRLASPQMTQAMRVISFFASAEYLLVTPPLVVLVFSFFRAWRWYALKVLLISFSTSILNQALKRFFERPRPAFALLEQSGLSFPSGHAMIGGAFYGLLIYIVWHTVRHKVWRWVSILLLTLLVLLIGFSRIYLKVHYATDVLAGYGIGFMWLIVSVYLMRRLELVYINRYERRP</sequence>
<feature type="transmembrane region" description="Helical" evidence="1">
    <location>
        <begin position="167"/>
        <end position="186"/>
    </location>
</feature>
<comment type="caution">
    <text evidence="3">The sequence shown here is derived from an EMBL/GenBank/DDBJ whole genome shotgun (WGS) entry which is preliminary data.</text>
</comment>
<dbReference type="InterPro" id="IPR000326">
    <property type="entry name" value="PAP2/HPO"/>
</dbReference>
<dbReference type="SMART" id="SM00014">
    <property type="entry name" value="acidPPc"/>
    <property type="match status" value="1"/>
</dbReference>
<evidence type="ECO:0000256" key="1">
    <source>
        <dbReference type="SAM" id="Phobius"/>
    </source>
</evidence>
<dbReference type="Proteomes" id="UP001207228">
    <property type="component" value="Unassembled WGS sequence"/>
</dbReference>
<dbReference type="CDD" id="cd03392">
    <property type="entry name" value="PAP2_like_2"/>
    <property type="match status" value="1"/>
</dbReference>
<accession>A0ABT3RDU3</accession>
<feature type="transmembrane region" description="Helical" evidence="1">
    <location>
        <begin position="101"/>
        <end position="119"/>
    </location>
</feature>
<feature type="domain" description="Phosphatidic acid phosphatase type 2/haloperoxidase" evidence="2">
    <location>
        <begin position="101"/>
        <end position="213"/>
    </location>
</feature>
<dbReference type="PANTHER" id="PTHR14969:SF13">
    <property type="entry name" value="AT30094P"/>
    <property type="match status" value="1"/>
</dbReference>
<dbReference type="Gene3D" id="1.20.144.10">
    <property type="entry name" value="Phosphatidic acid phosphatase type 2/haloperoxidase"/>
    <property type="match status" value="2"/>
</dbReference>
<keyword evidence="4" id="KW-1185">Reference proteome</keyword>
<evidence type="ECO:0000259" key="2">
    <source>
        <dbReference type="SMART" id="SM00014"/>
    </source>
</evidence>
<evidence type="ECO:0000313" key="3">
    <source>
        <dbReference type="EMBL" id="MCX2740021.1"/>
    </source>
</evidence>
<keyword evidence="1" id="KW-1133">Transmembrane helix</keyword>
<feature type="transmembrane region" description="Helical" evidence="1">
    <location>
        <begin position="139"/>
        <end position="160"/>
    </location>
</feature>
<name>A0ABT3RDU3_9BACT</name>
<organism evidence="3 4">
    <name type="scientific">Pontibacter anaerobius</name>
    <dbReference type="NCBI Taxonomy" id="2993940"/>
    <lineage>
        <taxon>Bacteria</taxon>
        <taxon>Pseudomonadati</taxon>
        <taxon>Bacteroidota</taxon>
        <taxon>Cytophagia</taxon>
        <taxon>Cytophagales</taxon>
        <taxon>Hymenobacteraceae</taxon>
        <taxon>Pontibacter</taxon>
    </lineage>
</organism>
<reference evidence="3 4" key="1">
    <citation type="submission" date="2022-11" db="EMBL/GenBank/DDBJ databases">
        <title>The characterization of three novel Bacteroidetes species and genomic analysis of their roles in tidal elemental geochemical cycles.</title>
        <authorList>
            <person name="Ma K.-J."/>
        </authorList>
    </citation>
    <scope>NUCLEOTIDE SEQUENCE [LARGE SCALE GENOMIC DNA]</scope>
    <source>
        <strain evidence="3 4">M82</strain>
    </source>
</reference>
<feature type="transmembrane region" description="Helical" evidence="1">
    <location>
        <begin position="12"/>
        <end position="42"/>
    </location>
</feature>
<gene>
    <name evidence="3" type="ORF">OO017_08700</name>
</gene>
<dbReference type="PANTHER" id="PTHR14969">
    <property type="entry name" value="SPHINGOSINE-1-PHOSPHATE PHOSPHOHYDROLASE"/>
    <property type="match status" value="1"/>
</dbReference>
<dbReference type="InterPro" id="IPR036938">
    <property type="entry name" value="PAP2/HPO_sf"/>
</dbReference>
<dbReference type="RefSeq" id="WP_266052089.1">
    <property type="nucleotide sequence ID" value="NZ_JAPFQO010000005.1"/>
</dbReference>
<keyword evidence="1" id="KW-0812">Transmembrane</keyword>
<protein>
    <submittedName>
        <fullName evidence="3">Phosphatase PAP2 family protein</fullName>
    </submittedName>
</protein>
<feature type="transmembrane region" description="Helical" evidence="1">
    <location>
        <begin position="71"/>
        <end position="94"/>
    </location>
</feature>
<proteinExistence type="predicted"/>
<dbReference type="SUPFAM" id="SSF48317">
    <property type="entry name" value="Acid phosphatase/Vanadium-dependent haloperoxidase"/>
    <property type="match status" value="1"/>
</dbReference>